<keyword evidence="2" id="KW-1185">Reference proteome</keyword>
<evidence type="ECO:0000313" key="1">
    <source>
        <dbReference type="EMBL" id="KAK7388601.1"/>
    </source>
</evidence>
<gene>
    <name evidence="1" type="ORF">VNO78_23423</name>
</gene>
<dbReference type="EMBL" id="JAYMYS010000006">
    <property type="protein sequence ID" value="KAK7388601.1"/>
    <property type="molecule type" value="Genomic_DNA"/>
</dbReference>
<name>A0AAN9S4V0_PSOTE</name>
<sequence length="82" mass="9056">MLTSSSECTNAPFSANSWRGVSSLLSKEVHPDCQSQVQPPHPIKELWTQSLHVNGIEGDYQILLVNSQFYHAEDATLGTLSQ</sequence>
<evidence type="ECO:0000313" key="2">
    <source>
        <dbReference type="Proteomes" id="UP001386955"/>
    </source>
</evidence>
<dbReference type="AlphaFoldDB" id="A0AAN9S4V0"/>
<reference evidence="1 2" key="1">
    <citation type="submission" date="2024-01" db="EMBL/GenBank/DDBJ databases">
        <title>The genomes of 5 underutilized Papilionoideae crops provide insights into root nodulation and disease resistanc.</title>
        <authorList>
            <person name="Jiang F."/>
        </authorList>
    </citation>
    <scope>NUCLEOTIDE SEQUENCE [LARGE SCALE GENOMIC DNA]</scope>
    <source>
        <strain evidence="1">DUOXIRENSHENG_FW03</strain>
        <tissue evidence="1">Leaves</tissue>
    </source>
</reference>
<accession>A0AAN9S4V0</accession>
<proteinExistence type="predicted"/>
<organism evidence="1 2">
    <name type="scientific">Psophocarpus tetragonolobus</name>
    <name type="common">Winged bean</name>
    <name type="synonym">Dolichos tetragonolobus</name>
    <dbReference type="NCBI Taxonomy" id="3891"/>
    <lineage>
        <taxon>Eukaryota</taxon>
        <taxon>Viridiplantae</taxon>
        <taxon>Streptophyta</taxon>
        <taxon>Embryophyta</taxon>
        <taxon>Tracheophyta</taxon>
        <taxon>Spermatophyta</taxon>
        <taxon>Magnoliopsida</taxon>
        <taxon>eudicotyledons</taxon>
        <taxon>Gunneridae</taxon>
        <taxon>Pentapetalae</taxon>
        <taxon>rosids</taxon>
        <taxon>fabids</taxon>
        <taxon>Fabales</taxon>
        <taxon>Fabaceae</taxon>
        <taxon>Papilionoideae</taxon>
        <taxon>50 kb inversion clade</taxon>
        <taxon>NPAAA clade</taxon>
        <taxon>indigoferoid/millettioid clade</taxon>
        <taxon>Phaseoleae</taxon>
        <taxon>Psophocarpus</taxon>
    </lineage>
</organism>
<dbReference type="Proteomes" id="UP001386955">
    <property type="component" value="Unassembled WGS sequence"/>
</dbReference>
<comment type="caution">
    <text evidence="1">The sequence shown here is derived from an EMBL/GenBank/DDBJ whole genome shotgun (WGS) entry which is preliminary data.</text>
</comment>
<protein>
    <submittedName>
        <fullName evidence="1">Uncharacterized protein</fullName>
    </submittedName>
</protein>